<gene>
    <name evidence="2" type="ORF">AVDCRST_MAG85-3657</name>
</gene>
<dbReference type="Pfam" id="PF07394">
    <property type="entry name" value="DUF1501"/>
    <property type="match status" value="1"/>
</dbReference>
<accession>A0A6J4TSZ6</accession>
<dbReference type="InterPro" id="IPR006311">
    <property type="entry name" value="TAT_signal"/>
</dbReference>
<feature type="compositionally biased region" description="Basic and acidic residues" evidence="1">
    <location>
        <begin position="1"/>
        <end position="12"/>
    </location>
</feature>
<reference evidence="2" key="1">
    <citation type="submission" date="2020-02" db="EMBL/GenBank/DDBJ databases">
        <authorList>
            <person name="Meier V. D."/>
        </authorList>
    </citation>
    <scope>NUCLEOTIDE SEQUENCE</scope>
    <source>
        <strain evidence="2">AVDCRST_MAG85</strain>
    </source>
</reference>
<dbReference type="PANTHER" id="PTHR43737:SF1">
    <property type="entry name" value="DUF1501 DOMAIN-CONTAINING PROTEIN"/>
    <property type="match status" value="1"/>
</dbReference>
<name>A0A6J4TSZ6_9ACTN</name>
<dbReference type="InterPro" id="IPR010869">
    <property type="entry name" value="DUF1501"/>
</dbReference>
<feature type="region of interest" description="Disordered" evidence="1">
    <location>
        <begin position="1"/>
        <end position="25"/>
    </location>
</feature>
<evidence type="ECO:0008006" key="3">
    <source>
        <dbReference type="Google" id="ProtNLM"/>
    </source>
</evidence>
<dbReference type="EMBL" id="CADCVT010000409">
    <property type="protein sequence ID" value="CAA9530794.1"/>
    <property type="molecule type" value="Genomic_DNA"/>
</dbReference>
<sequence length="446" mass="46977">MSHDHRHCKDYSRAQAGRGLPALEPGMPIPAGTGLDRRSFLLRAAGTALSVYGAGNIASQVLDEGIAMAQTAGPQPVLVSIFLSGGIDSLSVLAPYEDSKYLSLRPSLKVSGGTVFSEDPRLMWHPSASGLANLHAAGKVTVMPAMGYTSPNQSHFTSRHFYEVGSLDVNARTGWLGRWLDVVGEPNNAIQGLSLEHDLSPSLATSRVAVSATASPQDYRFESPGVWENAAKAAMLESFGRLGTLPSSDPITGQARQAQANAAILRGQLSTLPADNATVTYPTNNGMASRLKSLAKMLGAGLPIRVATMNGVGGYDTHSGQAPSFNSNLQRSVDAIVAFQNDLEARGLADRVLVHVWSEFGRRPEENGSAGTDHGAAGVGFLVGTRAKPQMIGEFPGLGTLDPHGNLRATSDFRTLYRSLVDGWLGGASASQIIPGSSSERYAVTK</sequence>
<dbReference type="PROSITE" id="PS51318">
    <property type="entry name" value="TAT"/>
    <property type="match status" value="1"/>
</dbReference>
<dbReference type="PANTHER" id="PTHR43737">
    <property type="entry name" value="BLL7424 PROTEIN"/>
    <property type="match status" value="1"/>
</dbReference>
<proteinExistence type="predicted"/>
<evidence type="ECO:0000256" key="1">
    <source>
        <dbReference type="SAM" id="MobiDB-lite"/>
    </source>
</evidence>
<protein>
    <recommendedName>
        <fullName evidence="3">DUF1501 domain-containing protein</fullName>
    </recommendedName>
</protein>
<organism evidence="2">
    <name type="scientific">uncultured Solirubrobacteraceae bacterium</name>
    <dbReference type="NCBI Taxonomy" id="1162706"/>
    <lineage>
        <taxon>Bacteria</taxon>
        <taxon>Bacillati</taxon>
        <taxon>Actinomycetota</taxon>
        <taxon>Thermoleophilia</taxon>
        <taxon>Solirubrobacterales</taxon>
        <taxon>Solirubrobacteraceae</taxon>
        <taxon>environmental samples</taxon>
    </lineage>
</organism>
<dbReference type="AlphaFoldDB" id="A0A6J4TSZ6"/>
<evidence type="ECO:0000313" key="2">
    <source>
        <dbReference type="EMBL" id="CAA9530794.1"/>
    </source>
</evidence>